<sequence>MNPVSCRDRTLVRPPCANALKTVMRLDHRHSAEGTDRIGRNGTASVDWDATSVGLDTFSGGAEPLWQFEKHRKIPSKAENWVRRESVR</sequence>
<dbReference type="AlphaFoldDB" id="A0A090GTV6"/>
<evidence type="ECO:0000313" key="2">
    <source>
        <dbReference type="Proteomes" id="UP000046122"/>
    </source>
</evidence>
<dbReference type="Proteomes" id="UP000046122">
    <property type="component" value="Unassembled WGS sequence"/>
</dbReference>
<name>A0A090GTV6_MESPL</name>
<proteinExistence type="predicted"/>
<accession>A0A090GTV6</accession>
<organism evidence="1 2">
    <name type="scientific">Mesorhizobium plurifarium</name>
    <dbReference type="NCBI Taxonomy" id="69974"/>
    <lineage>
        <taxon>Bacteria</taxon>
        <taxon>Pseudomonadati</taxon>
        <taxon>Pseudomonadota</taxon>
        <taxon>Alphaproteobacteria</taxon>
        <taxon>Hyphomicrobiales</taxon>
        <taxon>Phyllobacteriaceae</taxon>
        <taxon>Mesorhizobium</taxon>
    </lineage>
</organism>
<evidence type="ECO:0000313" key="1">
    <source>
        <dbReference type="EMBL" id="CDX54476.1"/>
    </source>
</evidence>
<reference evidence="1 2" key="1">
    <citation type="submission" date="2014-08" db="EMBL/GenBank/DDBJ databases">
        <authorList>
            <person name="Moulin Lionel"/>
        </authorList>
    </citation>
    <scope>NUCLEOTIDE SEQUENCE [LARGE SCALE GENOMIC DNA]</scope>
</reference>
<dbReference type="EMBL" id="CCNE01000012">
    <property type="protein sequence ID" value="CDX54476.1"/>
    <property type="molecule type" value="Genomic_DNA"/>
</dbReference>
<gene>
    <name evidence="1" type="ORF">MPL3365_20014</name>
</gene>
<protein>
    <submittedName>
        <fullName evidence="1">Uncharacterized protein</fullName>
    </submittedName>
</protein>